<dbReference type="AlphaFoldDB" id="A0A0C2FNK1"/>
<organism evidence="1 2">
    <name type="scientific">Ancylostoma duodenale</name>
    <dbReference type="NCBI Taxonomy" id="51022"/>
    <lineage>
        <taxon>Eukaryota</taxon>
        <taxon>Metazoa</taxon>
        <taxon>Ecdysozoa</taxon>
        <taxon>Nematoda</taxon>
        <taxon>Chromadorea</taxon>
        <taxon>Rhabditida</taxon>
        <taxon>Rhabditina</taxon>
        <taxon>Rhabditomorpha</taxon>
        <taxon>Strongyloidea</taxon>
        <taxon>Ancylostomatidae</taxon>
        <taxon>Ancylostomatinae</taxon>
        <taxon>Ancylostoma</taxon>
    </lineage>
</organism>
<keyword evidence="2" id="KW-1185">Reference proteome</keyword>
<proteinExistence type="predicted"/>
<reference evidence="1 2" key="1">
    <citation type="submission" date="2013-12" db="EMBL/GenBank/DDBJ databases">
        <title>Draft genome of the parsitic nematode Ancylostoma duodenale.</title>
        <authorList>
            <person name="Mitreva M."/>
        </authorList>
    </citation>
    <scope>NUCLEOTIDE SEQUENCE [LARGE SCALE GENOMIC DNA]</scope>
    <source>
        <strain evidence="1 2">Zhejiang</strain>
    </source>
</reference>
<accession>A0A0C2FNK1</accession>
<protein>
    <submittedName>
        <fullName evidence="1">Uncharacterized protein</fullName>
    </submittedName>
</protein>
<gene>
    <name evidence="1" type="ORF">ANCDUO_19754</name>
</gene>
<dbReference type="Proteomes" id="UP000054047">
    <property type="component" value="Unassembled WGS sequence"/>
</dbReference>
<name>A0A0C2FNK1_9BILA</name>
<sequence length="56" mass="6264">MTLFIRSRMRTTVHLLLLYTGNGPLYTERFFAKTLAYDTPTLAAAAHPPPAESSRP</sequence>
<dbReference type="EMBL" id="KN750557">
    <property type="protein sequence ID" value="KIH50170.1"/>
    <property type="molecule type" value="Genomic_DNA"/>
</dbReference>
<evidence type="ECO:0000313" key="1">
    <source>
        <dbReference type="EMBL" id="KIH50170.1"/>
    </source>
</evidence>
<feature type="non-terminal residue" evidence="1">
    <location>
        <position position="56"/>
    </location>
</feature>
<evidence type="ECO:0000313" key="2">
    <source>
        <dbReference type="Proteomes" id="UP000054047"/>
    </source>
</evidence>